<protein>
    <recommendedName>
        <fullName evidence="3">Exocyst subunit Exo70 family protein</fullName>
    </recommendedName>
</protein>
<dbReference type="GO" id="GO:0000145">
    <property type="term" value="C:exocyst"/>
    <property type="evidence" value="ECO:0007669"/>
    <property type="project" value="InterPro"/>
</dbReference>
<evidence type="ECO:0000256" key="1">
    <source>
        <dbReference type="ARBA" id="ARBA00006756"/>
    </source>
</evidence>
<dbReference type="GO" id="GO:0006887">
    <property type="term" value="P:exocytosis"/>
    <property type="evidence" value="ECO:0007669"/>
    <property type="project" value="UniProtKB-KW"/>
</dbReference>
<gene>
    <name evidence="6" type="ORF">HPP92_017951</name>
</gene>
<dbReference type="PANTHER" id="PTHR12542">
    <property type="entry name" value="EXOCYST COMPLEX PROTEIN EXO70"/>
    <property type="match status" value="1"/>
</dbReference>
<evidence type="ECO:0000313" key="6">
    <source>
        <dbReference type="EMBL" id="KAG0466371.1"/>
    </source>
</evidence>
<dbReference type="GO" id="GO:0015031">
    <property type="term" value="P:protein transport"/>
    <property type="evidence" value="ECO:0007669"/>
    <property type="project" value="UniProtKB-KW"/>
</dbReference>
<dbReference type="OrthoDB" id="1924069at2759"/>
<dbReference type="GO" id="GO:0005546">
    <property type="term" value="F:phosphatidylinositol-4,5-bisphosphate binding"/>
    <property type="evidence" value="ECO:0007669"/>
    <property type="project" value="InterPro"/>
</dbReference>
<evidence type="ECO:0000259" key="5">
    <source>
        <dbReference type="Pfam" id="PF03081"/>
    </source>
</evidence>
<sequence length="612" mass="67371">MARKVAAKLFSFGRHSHGGAPAGDDTTSPRLSIHSRLMEENIANAEVIIMKWDSSRSSDVNATSLFAEGGAEVSRFLRATADLHRALVFYSSPNFTQSVSSRVQILIRAQNLMKSAMGRLEFEFHRILSAHALELSSILLPSSSSSSSSSDDEDEGESHSSIAGASEQIRGRTKGSIHANESSLEKVFESDTAIGDLRSIADAMIDNGYSWECFKVYKIHRTTAIEEGLYRHGFDLRLPSSKLSKLDWVVVDRRIESWLVTARSAFSVIFATELQLCDRIFSASGDGNSVHLKESCFADITLDAALRFLSFPEFLAKTKPAPEKLFRLLEIYKALSDIWPQIEETFSFTSTSSVRSKALDALAAIASAARGSLTAFELALHKEVSKEPVAGGAVHPLAEYAMNYLADLADHVSVLAEIHEGIPFRSLEPLPETLAPSPSTVVPPQVAERMAWLLFVLLCKLDHKAEFYKEVSLSYLFLANNLLYVATRVMDSGLRLVVGRSWAERHEATARRYLENHLRITWGKVAEAVAAAMNEGMAAFESAFEQAAREQEGRVLSDAGLREEVRVAVEKMIFTTYRESSTAAIGGTAARWSPDYIKDRLAGLFVGPTTSE</sequence>
<keyword evidence="2 3" id="KW-0813">Transport</keyword>
<keyword evidence="3" id="KW-0653">Protein transport</keyword>
<evidence type="ECO:0000256" key="4">
    <source>
        <dbReference type="SAM" id="MobiDB-lite"/>
    </source>
</evidence>
<comment type="similarity">
    <text evidence="1 3">Belongs to the EXO70 family.</text>
</comment>
<dbReference type="Gene3D" id="1.20.1280.170">
    <property type="entry name" value="Exocyst complex component Exo70"/>
    <property type="match status" value="1"/>
</dbReference>
<feature type="region of interest" description="Disordered" evidence="4">
    <location>
        <begin position="143"/>
        <end position="178"/>
    </location>
</feature>
<dbReference type="InterPro" id="IPR004140">
    <property type="entry name" value="Exo70"/>
</dbReference>
<dbReference type="InterPro" id="IPR046364">
    <property type="entry name" value="Exo70_C"/>
</dbReference>
<dbReference type="Pfam" id="PF03081">
    <property type="entry name" value="Exo70_C"/>
    <property type="match status" value="1"/>
</dbReference>
<proteinExistence type="inferred from homology"/>
<name>A0A835Q4W0_VANPL</name>
<accession>A0A835Q4W0</accession>
<dbReference type="EMBL" id="JADCNL010000009">
    <property type="protein sequence ID" value="KAG0466371.1"/>
    <property type="molecule type" value="Genomic_DNA"/>
</dbReference>
<dbReference type="AlphaFoldDB" id="A0A835Q4W0"/>
<evidence type="ECO:0000256" key="3">
    <source>
        <dbReference type="RuleBase" id="RU365026"/>
    </source>
</evidence>
<keyword evidence="7" id="KW-1185">Reference proteome</keyword>
<evidence type="ECO:0000313" key="7">
    <source>
        <dbReference type="Proteomes" id="UP000636800"/>
    </source>
</evidence>
<evidence type="ECO:0000256" key="2">
    <source>
        <dbReference type="ARBA" id="ARBA00022448"/>
    </source>
</evidence>
<dbReference type="Pfam" id="PF20669">
    <property type="entry name" value="Exo70_N"/>
    <property type="match status" value="1"/>
</dbReference>
<comment type="function">
    <text evidence="3">Component of the exocyst complex.</text>
</comment>
<dbReference type="InterPro" id="IPR016159">
    <property type="entry name" value="Cullin_repeat-like_dom_sf"/>
</dbReference>
<keyword evidence="3" id="KW-0268">Exocytosis</keyword>
<dbReference type="PANTHER" id="PTHR12542:SF17">
    <property type="entry name" value="EXOCYST SUBUNIT EXO70 FAMILY PROTEIN"/>
    <property type="match status" value="1"/>
</dbReference>
<dbReference type="Proteomes" id="UP000636800">
    <property type="component" value="Unassembled WGS sequence"/>
</dbReference>
<reference evidence="6 7" key="1">
    <citation type="journal article" date="2020" name="Nat. Food">
        <title>A phased Vanilla planifolia genome enables genetic improvement of flavour and production.</title>
        <authorList>
            <person name="Hasing T."/>
            <person name="Tang H."/>
            <person name="Brym M."/>
            <person name="Khazi F."/>
            <person name="Huang T."/>
            <person name="Chambers A.H."/>
        </authorList>
    </citation>
    <scope>NUCLEOTIDE SEQUENCE [LARGE SCALE GENOMIC DNA]</scope>
    <source>
        <tissue evidence="6">Leaf</tissue>
    </source>
</reference>
<feature type="domain" description="Exocyst complex subunit Exo70 C-terminal" evidence="5">
    <location>
        <begin position="257"/>
        <end position="579"/>
    </location>
</feature>
<dbReference type="SUPFAM" id="SSF74788">
    <property type="entry name" value="Cullin repeat-like"/>
    <property type="match status" value="1"/>
</dbReference>
<organism evidence="6 7">
    <name type="scientific">Vanilla planifolia</name>
    <name type="common">Vanilla</name>
    <dbReference type="NCBI Taxonomy" id="51239"/>
    <lineage>
        <taxon>Eukaryota</taxon>
        <taxon>Viridiplantae</taxon>
        <taxon>Streptophyta</taxon>
        <taxon>Embryophyta</taxon>
        <taxon>Tracheophyta</taxon>
        <taxon>Spermatophyta</taxon>
        <taxon>Magnoliopsida</taxon>
        <taxon>Liliopsida</taxon>
        <taxon>Asparagales</taxon>
        <taxon>Orchidaceae</taxon>
        <taxon>Vanilloideae</taxon>
        <taxon>Vanilleae</taxon>
        <taxon>Vanilla</taxon>
    </lineage>
</organism>
<comment type="caution">
    <text evidence="6">The sequence shown here is derived from an EMBL/GenBank/DDBJ whole genome shotgun (WGS) entry which is preliminary data.</text>
</comment>